<dbReference type="InterPro" id="IPR011722">
    <property type="entry name" value="Hemimethylated_DNA-bd_dom"/>
</dbReference>
<evidence type="ECO:0000259" key="2">
    <source>
        <dbReference type="SMART" id="SM00992"/>
    </source>
</evidence>
<dbReference type="InterPro" id="IPR036623">
    <property type="entry name" value="Hemimethylated_DNA-bd_sf"/>
</dbReference>
<accession>A0A6P8R8Q1</accession>
<proteinExistence type="predicted"/>
<protein>
    <submittedName>
        <fullName evidence="4">F-box only protein 21-like</fullName>
    </submittedName>
</protein>
<dbReference type="PANTHER" id="PTHR48439:SF1">
    <property type="entry name" value="HEMIMETHYLATED DNA-BINDING DOMAIN-CONTAINING PROTEIN"/>
    <property type="match status" value="1"/>
</dbReference>
<dbReference type="AlphaFoldDB" id="A0A6P8R8Q1"/>
<name>A0A6P8R8Q1_GEOSA</name>
<dbReference type="InParanoid" id="A0A6P8R8Q1"/>
<dbReference type="KEGG" id="gsh:117358004"/>
<dbReference type="GO" id="GO:0003677">
    <property type="term" value="F:DNA binding"/>
    <property type="evidence" value="ECO:0007669"/>
    <property type="project" value="InterPro"/>
</dbReference>
<dbReference type="GeneID" id="117358004"/>
<keyword evidence="1" id="KW-0812">Transmembrane</keyword>
<dbReference type="RefSeq" id="XP_033795241.1">
    <property type="nucleotide sequence ID" value="XM_033939350.1"/>
</dbReference>
<dbReference type="Proteomes" id="UP000515159">
    <property type="component" value="Chromosome 3"/>
</dbReference>
<sequence>MPRLNTVTVFRICLVLSAIPIQYFISQYYGLDSAECLQIMQRMARFCSHVKSYLDLNVWTDQVKEWMSNARIWFYGDSTEKEDDNTTYFAESTDIRSPKPASVRLSVGQVMIHKKLGYTGVIIGWDAKVRAPEDWLIEEYGSEVEERRNMPHYRILISLSKKYNRSISYITEDQITIIQGFKINHPAVHIYFTMFDGSRYVMHPWLQRVYPHD</sequence>
<evidence type="ECO:0000313" key="3">
    <source>
        <dbReference type="Proteomes" id="UP000515159"/>
    </source>
</evidence>
<dbReference type="Gene3D" id="2.30.30.390">
    <property type="entry name" value="Hemimethylated DNA-binding domain"/>
    <property type="match status" value="1"/>
</dbReference>
<dbReference type="PANTHER" id="PTHR48439">
    <property type="entry name" value="HEMIMETHYLATED DNA-BINDING DOMAIN-CONTAINING PROTEIN"/>
    <property type="match status" value="1"/>
</dbReference>
<dbReference type="OrthoDB" id="28868at2759"/>
<dbReference type="Pfam" id="PF08755">
    <property type="entry name" value="YccV-like"/>
    <property type="match status" value="1"/>
</dbReference>
<dbReference type="SUPFAM" id="SSF141255">
    <property type="entry name" value="YccV-like"/>
    <property type="match status" value="1"/>
</dbReference>
<keyword evidence="1" id="KW-1133">Transmembrane helix</keyword>
<reference evidence="4" key="1">
    <citation type="submission" date="2025-08" db="UniProtKB">
        <authorList>
            <consortium name="RefSeq"/>
        </authorList>
    </citation>
    <scope>IDENTIFICATION</scope>
</reference>
<dbReference type="InterPro" id="IPR053189">
    <property type="entry name" value="Clp_protease_adapter_ClpF"/>
</dbReference>
<feature type="transmembrane region" description="Helical" evidence="1">
    <location>
        <begin position="12"/>
        <end position="31"/>
    </location>
</feature>
<dbReference type="SMART" id="SM00992">
    <property type="entry name" value="YccV-like"/>
    <property type="match status" value="1"/>
</dbReference>
<keyword evidence="1" id="KW-0472">Membrane</keyword>
<organism evidence="3 4">
    <name type="scientific">Geotrypetes seraphini</name>
    <name type="common">Gaboon caecilian</name>
    <name type="synonym">Caecilia seraphini</name>
    <dbReference type="NCBI Taxonomy" id="260995"/>
    <lineage>
        <taxon>Eukaryota</taxon>
        <taxon>Metazoa</taxon>
        <taxon>Chordata</taxon>
        <taxon>Craniata</taxon>
        <taxon>Vertebrata</taxon>
        <taxon>Euteleostomi</taxon>
        <taxon>Amphibia</taxon>
        <taxon>Gymnophiona</taxon>
        <taxon>Geotrypetes</taxon>
    </lineage>
</organism>
<dbReference type="NCBIfam" id="TIGR02097">
    <property type="entry name" value="yccV"/>
    <property type="match status" value="1"/>
</dbReference>
<gene>
    <name evidence="4" type="primary">LOC117358004</name>
</gene>
<feature type="domain" description="Hemimethylated DNA-binding" evidence="2">
    <location>
        <begin position="102"/>
        <end position="203"/>
    </location>
</feature>
<keyword evidence="3" id="KW-1185">Reference proteome</keyword>
<evidence type="ECO:0000313" key="4">
    <source>
        <dbReference type="RefSeq" id="XP_033795241.1"/>
    </source>
</evidence>
<evidence type="ECO:0000256" key="1">
    <source>
        <dbReference type="SAM" id="Phobius"/>
    </source>
</evidence>